<accession>U1GUJ6</accession>
<dbReference type="RefSeq" id="XP_007786859.1">
    <property type="nucleotide sequence ID" value="XM_007788669.1"/>
</dbReference>
<dbReference type="GO" id="GO:0004301">
    <property type="term" value="F:epoxide hydrolase activity"/>
    <property type="evidence" value="ECO:0007669"/>
    <property type="project" value="TreeGrafter"/>
</dbReference>
<sequence>MEFLVSSFLSLPSDIGINYLEAFPKAQHGTAKAAPTILLLHGFPTASSQFSRLIPLITDQGYHVLAPDLPGFGFTSVSPNYTYTFANLAVTISSFLAAKNISEVAATYIFDYGAPVAFRLFTKHNLKTKAIISQNGAFWDPFREFWTSNNSASIREELRSALLTYDPTKWQYTNGETPDRVNKINAAATYERDYNLLLRPGNQDIQLDLFYDYRTNVKLYPEWQAWLGRQKLPLLAIWGKNDEIFISPGAEAFKQDLPDAVVKFVDGGHFASITWAEEIAAEIGKFLKDAEV</sequence>
<dbReference type="OMA" id="YALMNDQ"/>
<evidence type="ECO:0000256" key="1">
    <source>
        <dbReference type="ARBA" id="ARBA00022801"/>
    </source>
</evidence>
<dbReference type="PANTHER" id="PTHR42977">
    <property type="entry name" value="HYDROLASE-RELATED"/>
    <property type="match status" value="1"/>
</dbReference>
<dbReference type="OrthoDB" id="6431331at2759"/>
<dbReference type="PANTHER" id="PTHR42977:SF3">
    <property type="entry name" value="AB HYDROLASE-1 DOMAIN-CONTAINING PROTEIN"/>
    <property type="match status" value="1"/>
</dbReference>
<evidence type="ECO:0000259" key="2">
    <source>
        <dbReference type="Pfam" id="PF00561"/>
    </source>
</evidence>
<gene>
    <name evidence="3" type="ORF">EPUS_01531</name>
</gene>
<reference evidence="4" key="1">
    <citation type="journal article" date="2014" name="BMC Genomics">
        <title>Genome characteristics reveal the impact of lichenization on lichen-forming fungus Endocarpon pusillum Hedwig (Verrucariales, Ascomycota).</title>
        <authorList>
            <person name="Wang Y.-Y."/>
            <person name="Liu B."/>
            <person name="Zhang X.-Y."/>
            <person name="Zhou Q.-M."/>
            <person name="Zhang T."/>
            <person name="Li H."/>
            <person name="Yu Y.-F."/>
            <person name="Zhang X.-L."/>
            <person name="Hao X.-Y."/>
            <person name="Wang M."/>
            <person name="Wang L."/>
            <person name="Wei J.-C."/>
        </authorList>
    </citation>
    <scope>NUCLEOTIDE SEQUENCE [LARGE SCALE GENOMIC DNA]</scope>
    <source>
        <strain evidence="4">Z07020 / HMAS-L-300199</strain>
    </source>
</reference>
<dbReference type="SUPFAM" id="SSF53474">
    <property type="entry name" value="alpha/beta-Hydrolases"/>
    <property type="match status" value="1"/>
</dbReference>
<dbReference type="EMBL" id="KE720798">
    <property type="protein sequence ID" value="ERF75701.1"/>
    <property type="molecule type" value="Genomic_DNA"/>
</dbReference>
<dbReference type="InterPro" id="IPR000073">
    <property type="entry name" value="AB_hydrolase_1"/>
</dbReference>
<dbReference type="eggNOG" id="KOG4178">
    <property type="taxonomic scope" value="Eukaryota"/>
</dbReference>
<dbReference type="HOGENOM" id="CLU_020336_35_0_1"/>
<dbReference type="InterPro" id="IPR029058">
    <property type="entry name" value="AB_hydrolase_fold"/>
</dbReference>
<feature type="domain" description="AB hydrolase-1" evidence="2">
    <location>
        <begin position="35"/>
        <end position="273"/>
    </location>
</feature>
<keyword evidence="1" id="KW-0378">Hydrolase</keyword>
<protein>
    <recommendedName>
        <fullName evidence="2">AB hydrolase-1 domain-containing protein</fullName>
    </recommendedName>
</protein>
<dbReference type="AlphaFoldDB" id="U1GUJ6"/>
<dbReference type="InterPro" id="IPR051340">
    <property type="entry name" value="Haloalkane_dehalogenase"/>
</dbReference>
<dbReference type="Proteomes" id="UP000019373">
    <property type="component" value="Unassembled WGS sequence"/>
</dbReference>
<name>U1GUJ6_ENDPU</name>
<evidence type="ECO:0000313" key="3">
    <source>
        <dbReference type="EMBL" id="ERF75701.1"/>
    </source>
</evidence>
<organism evidence="3 4">
    <name type="scientific">Endocarpon pusillum (strain Z07020 / HMAS-L-300199)</name>
    <name type="common">Lichen-forming fungus</name>
    <dbReference type="NCBI Taxonomy" id="1263415"/>
    <lineage>
        <taxon>Eukaryota</taxon>
        <taxon>Fungi</taxon>
        <taxon>Dikarya</taxon>
        <taxon>Ascomycota</taxon>
        <taxon>Pezizomycotina</taxon>
        <taxon>Eurotiomycetes</taxon>
        <taxon>Chaetothyriomycetidae</taxon>
        <taxon>Verrucariales</taxon>
        <taxon>Verrucariaceae</taxon>
        <taxon>Endocarpon</taxon>
    </lineage>
</organism>
<dbReference type="GeneID" id="19236586"/>
<dbReference type="Pfam" id="PF00561">
    <property type="entry name" value="Abhydrolase_1"/>
    <property type="match status" value="1"/>
</dbReference>
<proteinExistence type="predicted"/>
<evidence type="ECO:0000313" key="4">
    <source>
        <dbReference type="Proteomes" id="UP000019373"/>
    </source>
</evidence>
<dbReference type="PRINTS" id="PR00412">
    <property type="entry name" value="EPOXHYDRLASE"/>
</dbReference>
<dbReference type="InterPro" id="IPR000639">
    <property type="entry name" value="Epox_hydrolase-like"/>
</dbReference>
<dbReference type="Gene3D" id="3.40.50.1820">
    <property type="entry name" value="alpha/beta hydrolase"/>
    <property type="match status" value="1"/>
</dbReference>
<keyword evidence="4" id="KW-1185">Reference proteome</keyword>